<dbReference type="AlphaFoldDB" id="A0A2Z7DEJ8"/>
<evidence type="ECO:0000256" key="1">
    <source>
        <dbReference type="SAM" id="SignalP"/>
    </source>
</evidence>
<evidence type="ECO:0000313" key="3">
    <source>
        <dbReference type="Proteomes" id="UP000250235"/>
    </source>
</evidence>
<gene>
    <name evidence="2" type="ORF">F511_06683</name>
</gene>
<accession>A0A2Z7DEJ8</accession>
<sequence>MTGNIYYKSSLILLLLISTAMLIPHFTSVSTSATALPISSSGSSNDSAADLQVSSYPILVLHLLEWKPLWEEEWLLKQRTTRRLGPIIATTHHLPPRHNHNCIFSLFFI</sequence>
<reference evidence="2 3" key="1">
    <citation type="journal article" date="2015" name="Proc. Natl. Acad. Sci. U.S.A.">
        <title>The resurrection genome of Boea hygrometrica: A blueprint for survival of dehydration.</title>
        <authorList>
            <person name="Xiao L."/>
            <person name="Yang G."/>
            <person name="Zhang L."/>
            <person name="Yang X."/>
            <person name="Zhao S."/>
            <person name="Ji Z."/>
            <person name="Zhou Q."/>
            <person name="Hu M."/>
            <person name="Wang Y."/>
            <person name="Chen M."/>
            <person name="Xu Y."/>
            <person name="Jin H."/>
            <person name="Xiao X."/>
            <person name="Hu G."/>
            <person name="Bao F."/>
            <person name="Hu Y."/>
            <person name="Wan P."/>
            <person name="Li L."/>
            <person name="Deng X."/>
            <person name="Kuang T."/>
            <person name="Xiang C."/>
            <person name="Zhu J.K."/>
            <person name="Oliver M.J."/>
            <person name="He Y."/>
        </authorList>
    </citation>
    <scope>NUCLEOTIDE SEQUENCE [LARGE SCALE GENOMIC DNA]</scope>
    <source>
        <strain evidence="3">cv. XS01</strain>
    </source>
</reference>
<proteinExistence type="predicted"/>
<protein>
    <submittedName>
        <fullName evidence="2">Uncharacterized protein</fullName>
    </submittedName>
</protein>
<feature type="chain" id="PRO_5016443401" evidence="1">
    <location>
        <begin position="23"/>
        <end position="109"/>
    </location>
</feature>
<keyword evidence="3" id="KW-1185">Reference proteome</keyword>
<evidence type="ECO:0000313" key="2">
    <source>
        <dbReference type="EMBL" id="KZV55834.1"/>
    </source>
</evidence>
<dbReference type="Proteomes" id="UP000250235">
    <property type="component" value="Unassembled WGS sequence"/>
</dbReference>
<organism evidence="2 3">
    <name type="scientific">Dorcoceras hygrometricum</name>
    <dbReference type="NCBI Taxonomy" id="472368"/>
    <lineage>
        <taxon>Eukaryota</taxon>
        <taxon>Viridiplantae</taxon>
        <taxon>Streptophyta</taxon>
        <taxon>Embryophyta</taxon>
        <taxon>Tracheophyta</taxon>
        <taxon>Spermatophyta</taxon>
        <taxon>Magnoliopsida</taxon>
        <taxon>eudicotyledons</taxon>
        <taxon>Gunneridae</taxon>
        <taxon>Pentapetalae</taxon>
        <taxon>asterids</taxon>
        <taxon>lamiids</taxon>
        <taxon>Lamiales</taxon>
        <taxon>Gesneriaceae</taxon>
        <taxon>Didymocarpoideae</taxon>
        <taxon>Trichosporeae</taxon>
        <taxon>Loxocarpinae</taxon>
        <taxon>Dorcoceras</taxon>
    </lineage>
</organism>
<feature type="signal peptide" evidence="1">
    <location>
        <begin position="1"/>
        <end position="22"/>
    </location>
</feature>
<dbReference type="EMBL" id="KQ988441">
    <property type="protein sequence ID" value="KZV55834.1"/>
    <property type="molecule type" value="Genomic_DNA"/>
</dbReference>
<keyword evidence="1" id="KW-0732">Signal</keyword>
<name>A0A2Z7DEJ8_9LAMI</name>